<sequence length="96" mass="10666">MIICMFIDISRSLCAIGKGCKNLKSLLLLSDCYFLSDKGLEAVAAGCSELTRLGLPQYYHIWARKHRKGLHLALLYCQKIGDEALSEVGKGCKLFI</sequence>
<organism evidence="1 2">
    <name type="scientific">Helianthus annuus</name>
    <name type="common">Common sunflower</name>
    <dbReference type="NCBI Taxonomy" id="4232"/>
    <lineage>
        <taxon>Eukaryota</taxon>
        <taxon>Viridiplantae</taxon>
        <taxon>Streptophyta</taxon>
        <taxon>Embryophyta</taxon>
        <taxon>Tracheophyta</taxon>
        <taxon>Spermatophyta</taxon>
        <taxon>Magnoliopsida</taxon>
        <taxon>eudicotyledons</taxon>
        <taxon>Gunneridae</taxon>
        <taxon>Pentapetalae</taxon>
        <taxon>asterids</taxon>
        <taxon>campanulids</taxon>
        <taxon>Asterales</taxon>
        <taxon>Asteraceae</taxon>
        <taxon>Asteroideae</taxon>
        <taxon>Heliantheae alliance</taxon>
        <taxon>Heliantheae</taxon>
        <taxon>Helianthus</taxon>
    </lineage>
</organism>
<dbReference type="SUPFAM" id="SSF52047">
    <property type="entry name" value="RNI-like"/>
    <property type="match status" value="1"/>
</dbReference>
<reference evidence="2" key="1">
    <citation type="journal article" date="2017" name="Nature">
        <title>The sunflower genome provides insights into oil metabolism, flowering and Asterid evolution.</title>
        <authorList>
            <person name="Badouin H."/>
            <person name="Gouzy J."/>
            <person name="Grassa C.J."/>
            <person name="Murat F."/>
            <person name="Staton S.E."/>
            <person name="Cottret L."/>
            <person name="Lelandais-Briere C."/>
            <person name="Owens G.L."/>
            <person name="Carrere S."/>
            <person name="Mayjonade B."/>
            <person name="Legrand L."/>
            <person name="Gill N."/>
            <person name="Kane N.C."/>
            <person name="Bowers J.E."/>
            <person name="Hubner S."/>
            <person name="Bellec A."/>
            <person name="Berard A."/>
            <person name="Berges H."/>
            <person name="Blanchet N."/>
            <person name="Boniface M.C."/>
            <person name="Brunel D."/>
            <person name="Catrice O."/>
            <person name="Chaidir N."/>
            <person name="Claudel C."/>
            <person name="Donnadieu C."/>
            <person name="Faraut T."/>
            <person name="Fievet G."/>
            <person name="Helmstetter N."/>
            <person name="King M."/>
            <person name="Knapp S.J."/>
            <person name="Lai Z."/>
            <person name="Le Paslier M.C."/>
            <person name="Lippi Y."/>
            <person name="Lorenzon L."/>
            <person name="Mandel J.R."/>
            <person name="Marage G."/>
            <person name="Marchand G."/>
            <person name="Marquand E."/>
            <person name="Bret-Mestries E."/>
            <person name="Morien E."/>
            <person name="Nambeesan S."/>
            <person name="Nguyen T."/>
            <person name="Pegot-Espagnet P."/>
            <person name="Pouilly N."/>
            <person name="Raftis F."/>
            <person name="Sallet E."/>
            <person name="Schiex T."/>
            <person name="Thomas J."/>
            <person name="Vandecasteele C."/>
            <person name="Vares D."/>
            <person name="Vear F."/>
            <person name="Vautrin S."/>
            <person name="Crespi M."/>
            <person name="Mangin B."/>
            <person name="Burke J.M."/>
            <person name="Salse J."/>
            <person name="Munos S."/>
            <person name="Vincourt P."/>
            <person name="Rieseberg L.H."/>
            <person name="Langlade N.B."/>
        </authorList>
    </citation>
    <scope>NUCLEOTIDE SEQUENCE [LARGE SCALE GENOMIC DNA]</scope>
    <source>
        <strain evidence="2">cv. SF193</strain>
    </source>
</reference>
<dbReference type="Gene3D" id="3.80.10.10">
    <property type="entry name" value="Ribonuclease Inhibitor"/>
    <property type="match status" value="1"/>
</dbReference>
<keyword evidence="2" id="KW-1185">Reference proteome</keyword>
<proteinExistence type="predicted"/>
<accession>A0A251T8R4</accession>
<evidence type="ECO:0000313" key="2">
    <source>
        <dbReference type="Proteomes" id="UP000215914"/>
    </source>
</evidence>
<dbReference type="AlphaFoldDB" id="A0A251T8R4"/>
<gene>
    <name evidence="1" type="ORF">HannXRQ_Chr11g0325891</name>
</gene>
<dbReference type="EMBL" id="CM007900">
    <property type="protein sequence ID" value="OTG07042.1"/>
    <property type="molecule type" value="Genomic_DNA"/>
</dbReference>
<dbReference type="Proteomes" id="UP000215914">
    <property type="component" value="Chromosome 11"/>
</dbReference>
<dbReference type="InParanoid" id="A0A251T8R4"/>
<evidence type="ECO:0000313" key="1">
    <source>
        <dbReference type="EMBL" id="OTG07042.1"/>
    </source>
</evidence>
<dbReference type="InterPro" id="IPR032675">
    <property type="entry name" value="LRR_dom_sf"/>
</dbReference>
<protein>
    <submittedName>
        <fullName evidence="1">Putative leucine-rich repeat domain, L domain-like protein</fullName>
    </submittedName>
</protein>
<name>A0A251T8R4_HELAN</name>